<reference evidence="1" key="2">
    <citation type="journal article" date="2015" name="Fish Shellfish Immunol.">
        <title>Early steps in the European eel (Anguilla anguilla)-Vibrio vulnificus interaction in the gills: Role of the RtxA13 toxin.</title>
        <authorList>
            <person name="Callol A."/>
            <person name="Pajuelo D."/>
            <person name="Ebbesson L."/>
            <person name="Teles M."/>
            <person name="MacKenzie S."/>
            <person name="Amaro C."/>
        </authorList>
    </citation>
    <scope>NUCLEOTIDE SEQUENCE</scope>
</reference>
<name>A0A0E9TUN1_ANGAN</name>
<accession>A0A0E9TUN1</accession>
<organism evidence="1">
    <name type="scientific">Anguilla anguilla</name>
    <name type="common">European freshwater eel</name>
    <name type="synonym">Muraena anguilla</name>
    <dbReference type="NCBI Taxonomy" id="7936"/>
    <lineage>
        <taxon>Eukaryota</taxon>
        <taxon>Metazoa</taxon>
        <taxon>Chordata</taxon>
        <taxon>Craniata</taxon>
        <taxon>Vertebrata</taxon>
        <taxon>Euteleostomi</taxon>
        <taxon>Actinopterygii</taxon>
        <taxon>Neopterygii</taxon>
        <taxon>Teleostei</taxon>
        <taxon>Anguilliformes</taxon>
        <taxon>Anguillidae</taxon>
        <taxon>Anguilla</taxon>
    </lineage>
</organism>
<dbReference type="AlphaFoldDB" id="A0A0E9TUN1"/>
<evidence type="ECO:0000313" key="1">
    <source>
        <dbReference type="EMBL" id="JAH57187.1"/>
    </source>
</evidence>
<reference evidence="1" key="1">
    <citation type="submission" date="2014-11" db="EMBL/GenBank/DDBJ databases">
        <authorList>
            <person name="Amaro Gonzalez C."/>
        </authorList>
    </citation>
    <scope>NUCLEOTIDE SEQUENCE</scope>
</reference>
<sequence>MSGTMFLSAWVNSYSAVLDCWFLGFLKICSQFASWKQGVMSLQPN</sequence>
<dbReference type="EMBL" id="GBXM01051390">
    <property type="protein sequence ID" value="JAH57187.1"/>
    <property type="molecule type" value="Transcribed_RNA"/>
</dbReference>
<protein>
    <submittedName>
        <fullName evidence="1">Uncharacterized protein</fullName>
    </submittedName>
</protein>
<proteinExistence type="predicted"/>